<feature type="active site" description="For ring-opening step" evidence="4">
    <location>
        <position position="136"/>
    </location>
</feature>
<evidence type="ECO:0000256" key="3">
    <source>
        <dbReference type="ARBA" id="ARBA00023277"/>
    </source>
</evidence>
<name>A0A0A5G8C6_9BACI</name>
<comment type="caution">
    <text evidence="6">The sequence shown here is derived from an EMBL/GenBank/DDBJ whole genome shotgun (WGS) entry which is preliminary data.</text>
</comment>
<dbReference type="GO" id="GO:0005975">
    <property type="term" value="P:carbohydrate metabolic process"/>
    <property type="evidence" value="ECO:0007669"/>
    <property type="project" value="InterPro"/>
</dbReference>
<evidence type="ECO:0000313" key="6">
    <source>
        <dbReference type="EMBL" id="KGX88309.1"/>
    </source>
</evidence>
<keyword evidence="2 4" id="KW-0378">Hydrolase</keyword>
<dbReference type="AlphaFoldDB" id="A0A0A5G8C6"/>
<dbReference type="SUPFAM" id="SSF100950">
    <property type="entry name" value="NagB/RpiA/CoA transferase-like"/>
    <property type="match status" value="1"/>
</dbReference>
<dbReference type="InterPro" id="IPR006148">
    <property type="entry name" value="Glc/Gal-6P_isomerase"/>
</dbReference>
<dbReference type="GO" id="GO:0042802">
    <property type="term" value="F:identical protein binding"/>
    <property type="evidence" value="ECO:0007669"/>
    <property type="project" value="TreeGrafter"/>
</dbReference>
<dbReference type="InterPro" id="IPR004547">
    <property type="entry name" value="Glucosamine6P_isomerase"/>
</dbReference>
<keyword evidence="7" id="KW-1185">Reference proteome</keyword>
<dbReference type="PANTHER" id="PTHR11280:SF5">
    <property type="entry name" value="GLUCOSAMINE-6-PHOSPHATE ISOMERASE"/>
    <property type="match status" value="1"/>
</dbReference>
<evidence type="ECO:0000256" key="2">
    <source>
        <dbReference type="ARBA" id="ARBA00022801"/>
    </source>
</evidence>
<comment type="similarity">
    <text evidence="4">Belongs to the glucosamine/galactosamine-6-phosphate isomerase family. NagB subfamily.</text>
</comment>
<dbReference type="GO" id="GO:0004342">
    <property type="term" value="F:glucosamine-6-phosphate deaminase activity"/>
    <property type="evidence" value="ECO:0007669"/>
    <property type="project" value="UniProtKB-UniRule"/>
</dbReference>
<dbReference type="STRING" id="1385511.GCA_000425225_03001"/>
<sequence>MNVKVLENYEELSQLAASLIEQQVQEYPQSVLGLATGGTPLGAYKHVIRRYKQGNIDYSNVSSINLDEYVGLDKTHSQSYHLFMKEQLFDHINIREDQTYIPDGKTSSLYQECKRYEGIIDEIGPPDLQLLGIGENGHIGFNEPGTSFTSLTHIVNLELSTRQANARFFNSFDEVPKQAITMGIGSILKSKQIVLLASGERKAEAIKRLLEGPVDEQFPASALHDHKNVTLLVDQASYQLVEGK</sequence>
<proteinExistence type="inferred from homology"/>
<dbReference type="UniPathway" id="UPA00629">
    <property type="reaction ID" value="UER00684"/>
</dbReference>
<dbReference type="HAMAP" id="MF_01241">
    <property type="entry name" value="GlcN6P_deamin"/>
    <property type="match status" value="1"/>
</dbReference>
<feature type="active site" description="For ring-opening step" evidence="4">
    <location>
        <position position="143"/>
    </location>
</feature>
<comment type="function">
    <text evidence="4">Catalyzes the reversible isomerization-deamination of glucosamine 6-phosphate (GlcN6P) to form fructose 6-phosphate (Fru6P) and ammonium ion.</text>
</comment>
<comment type="caution">
    <text evidence="4">Lacks conserved residue(s) required for the propagation of feature annotation.</text>
</comment>
<organism evidence="6 7">
    <name type="scientific">Pontibacillus marinus BH030004 = DSM 16465</name>
    <dbReference type="NCBI Taxonomy" id="1385511"/>
    <lineage>
        <taxon>Bacteria</taxon>
        <taxon>Bacillati</taxon>
        <taxon>Bacillota</taxon>
        <taxon>Bacilli</taxon>
        <taxon>Bacillales</taxon>
        <taxon>Bacillaceae</taxon>
        <taxon>Pontibacillus</taxon>
    </lineage>
</organism>
<evidence type="ECO:0000256" key="4">
    <source>
        <dbReference type="HAMAP-Rule" id="MF_01241"/>
    </source>
</evidence>
<dbReference type="EC" id="3.5.99.6" evidence="4"/>
<dbReference type="GO" id="GO:0005737">
    <property type="term" value="C:cytoplasm"/>
    <property type="evidence" value="ECO:0007669"/>
    <property type="project" value="TreeGrafter"/>
</dbReference>
<dbReference type="Pfam" id="PF01182">
    <property type="entry name" value="Glucosamine_iso"/>
    <property type="match status" value="1"/>
</dbReference>
<dbReference type="Proteomes" id="UP000030403">
    <property type="component" value="Unassembled WGS sequence"/>
</dbReference>
<comment type="catalytic activity">
    <reaction evidence="1 4">
        <text>alpha-D-glucosamine 6-phosphate + H2O = beta-D-fructose 6-phosphate + NH4(+)</text>
        <dbReference type="Rhea" id="RHEA:12172"/>
        <dbReference type="ChEBI" id="CHEBI:15377"/>
        <dbReference type="ChEBI" id="CHEBI:28938"/>
        <dbReference type="ChEBI" id="CHEBI:57634"/>
        <dbReference type="ChEBI" id="CHEBI:75989"/>
        <dbReference type="EC" id="3.5.99.6"/>
    </reaction>
</comment>
<comment type="pathway">
    <text evidence="4">Amino-sugar metabolism; N-acetylneuraminate degradation; D-fructose 6-phosphate from N-acetylneuraminate: step 5/5.</text>
</comment>
<dbReference type="GO" id="GO:0006046">
    <property type="term" value="P:N-acetylglucosamine catabolic process"/>
    <property type="evidence" value="ECO:0007669"/>
    <property type="project" value="UniProtKB-UniRule"/>
</dbReference>
<feature type="active site" description="Proton acceptor; for ring-opening step" evidence="4">
    <location>
        <position position="138"/>
    </location>
</feature>
<dbReference type="InterPro" id="IPR037171">
    <property type="entry name" value="NagB/RpiA_transferase-like"/>
</dbReference>
<dbReference type="FunFam" id="3.40.50.1360:FF:000003">
    <property type="entry name" value="Glucosamine-6-phosphate deaminase"/>
    <property type="match status" value="1"/>
</dbReference>
<dbReference type="CDD" id="cd01399">
    <property type="entry name" value="GlcN6P_deaminase"/>
    <property type="match status" value="1"/>
</dbReference>
<evidence type="ECO:0000313" key="7">
    <source>
        <dbReference type="Proteomes" id="UP000030403"/>
    </source>
</evidence>
<evidence type="ECO:0000259" key="5">
    <source>
        <dbReference type="Pfam" id="PF01182"/>
    </source>
</evidence>
<feature type="domain" description="Glucosamine/galactosamine-6-phosphate isomerase" evidence="5">
    <location>
        <begin position="11"/>
        <end position="229"/>
    </location>
</feature>
<dbReference type="Gene3D" id="3.40.50.1360">
    <property type="match status" value="1"/>
</dbReference>
<accession>A0A0A5G8C6</accession>
<feature type="active site" description="Proton acceptor; for enolization step" evidence="4">
    <location>
        <position position="67"/>
    </location>
</feature>
<gene>
    <name evidence="4" type="primary">nagB</name>
    <name evidence="6" type="ORF">N783_08650</name>
</gene>
<protein>
    <recommendedName>
        <fullName evidence="4">Glucosamine-6-phosphate deaminase</fullName>
        <ecNumber evidence="4">3.5.99.6</ecNumber>
    </recommendedName>
    <alternativeName>
        <fullName evidence="4">GlcN6P deaminase</fullName>
        <shortName evidence="4">GNPDA</shortName>
    </alternativeName>
    <alternativeName>
        <fullName evidence="4">Glucosamine-6-phosphate isomerase</fullName>
    </alternativeName>
</protein>
<dbReference type="EMBL" id="AVPF01000020">
    <property type="protein sequence ID" value="KGX88309.1"/>
    <property type="molecule type" value="Genomic_DNA"/>
</dbReference>
<dbReference type="PANTHER" id="PTHR11280">
    <property type="entry name" value="GLUCOSAMINE-6-PHOSPHATE ISOMERASE"/>
    <property type="match status" value="1"/>
</dbReference>
<dbReference type="eggNOG" id="COG0363">
    <property type="taxonomic scope" value="Bacteria"/>
</dbReference>
<dbReference type="NCBIfam" id="TIGR00502">
    <property type="entry name" value="nagB"/>
    <property type="match status" value="1"/>
</dbReference>
<reference evidence="6 7" key="1">
    <citation type="submission" date="2013-08" db="EMBL/GenBank/DDBJ databases">
        <authorList>
            <person name="Huang J."/>
            <person name="Wang G."/>
        </authorList>
    </citation>
    <scope>NUCLEOTIDE SEQUENCE [LARGE SCALE GENOMIC DNA]</scope>
    <source>
        <strain evidence="6 7">BH030004</strain>
    </source>
</reference>
<dbReference type="OrthoDB" id="9791139at2"/>
<evidence type="ECO:0000256" key="1">
    <source>
        <dbReference type="ARBA" id="ARBA00000644"/>
    </source>
</evidence>
<dbReference type="GO" id="GO:0006043">
    <property type="term" value="P:glucosamine catabolic process"/>
    <property type="evidence" value="ECO:0007669"/>
    <property type="project" value="TreeGrafter"/>
</dbReference>
<keyword evidence="3 4" id="KW-0119">Carbohydrate metabolism</keyword>
<dbReference type="GO" id="GO:0019262">
    <property type="term" value="P:N-acetylneuraminate catabolic process"/>
    <property type="evidence" value="ECO:0007669"/>
    <property type="project" value="UniProtKB-UniRule"/>
</dbReference>
<dbReference type="RefSeq" id="WP_027446644.1">
    <property type="nucleotide sequence ID" value="NZ_AULJ01000038.1"/>
</dbReference>